<protein>
    <submittedName>
        <fullName evidence="2">DNA primase</fullName>
    </submittedName>
</protein>
<dbReference type="GO" id="GO:0003677">
    <property type="term" value="F:DNA binding"/>
    <property type="evidence" value="ECO:0007669"/>
    <property type="project" value="InterPro"/>
</dbReference>
<dbReference type="SUPFAM" id="SSF57783">
    <property type="entry name" value="Zinc beta-ribbon"/>
    <property type="match status" value="1"/>
</dbReference>
<organism evidence="2 3">
    <name type="scientific">Rugamonas fusca</name>
    <dbReference type="NCBI Taxonomy" id="2758568"/>
    <lineage>
        <taxon>Bacteria</taxon>
        <taxon>Pseudomonadati</taxon>
        <taxon>Pseudomonadota</taxon>
        <taxon>Betaproteobacteria</taxon>
        <taxon>Burkholderiales</taxon>
        <taxon>Oxalobacteraceae</taxon>
        <taxon>Telluria group</taxon>
        <taxon>Rugamonas</taxon>
    </lineage>
</organism>
<evidence type="ECO:0000313" key="2">
    <source>
        <dbReference type="EMBL" id="MBA5606449.1"/>
    </source>
</evidence>
<reference evidence="2 3" key="1">
    <citation type="submission" date="2020-07" db="EMBL/GenBank/DDBJ databases">
        <title>Novel species isolated from subtropical streams in China.</title>
        <authorList>
            <person name="Lu H."/>
        </authorList>
    </citation>
    <scope>NUCLEOTIDE SEQUENCE [LARGE SCALE GENOMIC DNA]</scope>
    <source>
        <strain evidence="2 3">FT3S</strain>
    </source>
</reference>
<keyword evidence="3" id="KW-1185">Reference proteome</keyword>
<comment type="caution">
    <text evidence="2">The sequence shown here is derived from an EMBL/GenBank/DDBJ whole genome shotgun (WGS) entry which is preliminary data.</text>
</comment>
<feature type="domain" description="Zinc finger CHC2-type" evidence="1">
    <location>
        <begin position="13"/>
        <end position="55"/>
    </location>
</feature>
<evidence type="ECO:0000259" key="1">
    <source>
        <dbReference type="Pfam" id="PF01807"/>
    </source>
</evidence>
<dbReference type="GO" id="GO:0008270">
    <property type="term" value="F:zinc ion binding"/>
    <property type="evidence" value="ECO:0007669"/>
    <property type="project" value="InterPro"/>
</dbReference>
<name>A0A7W2EIF9_9BURK</name>
<dbReference type="InterPro" id="IPR002694">
    <property type="entry name" value="Znf_CHC2"/>
</dbReference>
<dbReference type="EMBL" id="JACEZS010000011">
    <property type="protein sequence ID" value="MBA5606449.1"/>
    <property type="molecule type" value="Genomic_DNA"/>
</dbReference>
<dbReference type="GO" id="GO:0003899">
    <property type="term" value="F:DNA-directed RNA polymerase activity"/>
    <property type="evidence" value="ECO:0007669"/>
    <property type="project" value="InterPro"/>
</dbReference>
<dbReference type="Pfam" id="PF01807">
    <property type="entry name" value="Zn_ribbon_DnaG"/>
    <property type="match status" value="1"/>
</dbReference>
<proteinExistence type="predicted"/>
<sequence length="141" mass="15147">MSLELILEKLDGVQKKGSGQYVALCPAHNDKHPSLAIVEKDSGIVLLHCFAGCGACEILAQLGLNFTDLYPQNAHAKAHGYRPVKRPFNAHLILAALAGEALTIGQFSRLMASGTPLSDEQHARLVLASQRFFSGLDLINA</sequence>
<dbReference type="Gene3D" id="3.90.580.10">
    <property type="entry name" value="Zinc finger, CHC2-type domain"/>
    <property type="match status" value="1"/>
</dbReference>
<dbReference type="Proteomes" id="UP000566711">
    <property type="component" value="Unassembled WGS sequence"/>
</dbReference>
<evidence type="ECO:0000313" key="3">
    <source>
        <dbReference type="Proteomes" id="UP000566711"/>
    </source>
</evidence>
<gene>
    <name evidence="2" type="ORF">H3H36_13910</name>
</gene>
<accession>A0A7W2EIF9</accession>
<dbReference type="InterPro" id="IPR036977">
    <property type="entry name" value="DNA_primase_Znf_CHC2"/>
</dbReference>
<dbReference type="GO" id="GO:0006260">
    <property type="term" value="P:DNA replication"/>
    <property type="evidence" value="ECO:0007669"/>
    <property type="project" value="InterPro"/>
</dbReference>
<dbReference type="AlphaFoldDB" id="A0A7W2EIF9"/>